<sequence length="109" mass="12253">MRSAKVSWFVSLSILTRAQRVAGTAYFCSRLGRLRSWFEKHLAGRSPRPIDRSLPLQNVAGLSCSAMAGFSLGKPMHDRPHVDRRLSECRLTGDFAPPSLRLISICRRL</sequence>
<dbReference type="Proteomes" id="UP000001025">
    <property type="component" value="Chromosome"/>
</dbReference>
<evidence type="ECO:0000313" key="2">
    <source>
        <dbReference type="Proteomes" id="UP000001025"/>
    </source>
</evidence>
<reference evidence="1 2" key="1">
    <citation type="journal article" date="2003" name="Proc. Natl. Acad. Sci. U.S.A.">
        <title>Complete genome sequence of the marine planctomycete Pirellula sp. strain 1.</title>
        <authorList>
            <person name="Gloeckner F.O."/>
            <person name="Kube M."/>
            <person name="Bauer M."/>
            <person name="Teeling H."/>
            <person name="Lombardot T."/>
            <person name="Ludwig W."/>
            <person name="Gade D."/>
            <person name="Beck A."/>
            <person name="Borzym K."/>
            <person name="Heitmann K."/>
            <person name="Rabus R."/>
            <person name="Schlesner H."/>
            <person name="Amann R."/>
            <person name="Reinhardt R."/>
        </authorList>
    </citation>
    <scope>NUCLEOTIDE SEQUENCE [LARGE SCALE GENOMIC DNA]</scope>
    <source>
        <strain evidence="2">DSM 10527 / NCIMB 13988 / SH1</strain>
    </source>
</reference>
<name>Q7UI06_RHOBA</name>
<dbReference type="KEGG" id="rba:RB12833"/>
<accession>Q7UI06</accession>
<protein>
    <submittedName>
        <fullName evidence="1">Uncharacterized protein</fullName>
    </submittedName>
</protein>
<proteinExistence type="predicted"/>
<dbReference type="EMBL" id="BX294155">
    <property type="protein sequence ID" value="CAD77809.1"/>
    <property type="molecule type" value="Genomic_DNA"/>
</dbReference>
<dbReference type="AlphaFoldDB" id="Q7UI06"/>
<dbReference type="HOGENOM" id="CLU_2181859_0_0_0"/>
<gene>
    <name evidence="1" type="ordered locus">RB12833</name>
</gene>
<dbReference type="InParanoid" id="Q7UI06"/>
<dbReference type="EnsemblBacteria" id="CAD77809">
    <property type="protein sequence ID" value="CAD77809"/>
    <property type="gene ID" value="RB12833"/>
</dbReference>
<organism evidence="1 2">
    <name type="scientific">Rhodopirellula baltica (strain DSM 10527 / NCIMB 13988 / SH1)</name>
    <dbReference type="NCBI Taxonomy" id="243090"/>
    <lineage>
        <taxon>Bacteria</taxon>
        <taxon>Pseudomonadati</taxon>
        <taxon>Planctomycetota</taxon>
        <taxon>Planctomycetia</taxon>
        <taxon>Pirellulales</taxon>
        <taxon>Pirellulaceae</taxon>
        <taxon>Rhodopirellula</taxon>
    </lineage>
</organism>
<keyword evidence="2" id="KW-1185">Reference proteome</keyword>
<dbReference type="STRING" id="243090.RB12833"/>
<evidence type="ECO:0000313" key="1">
    <source>
        <dbReference type="EMBL" id="CAD77809.1"/>
    </source>
</evidence>